<proteinExistence type="predicted"/>
<feature type="region of interest" description="Disordered" evidence="1">
    <location>
        <begin position="198"/>
        <end position="223"/>
    </location>
</feature>
<name>A0A2T3BE79_AMORE</name>
<feature type="compositionally biased region" description="Low complexity" evidence="1">
    <location>
        <begin position="124"/>
        <end position="137"/>
    </location>
</feature>
<feature type="region of interest" description="Disordered" evidence="1">
    <location>
        <begin position="1"/>
        <end position="159"/>
    </location>
</feature>
<dbReference type="EMBL" id="KZ679006">
    <property type="protein sequence ID" value="PSS27709.1"/>
    <property type="molecule type" value="Genomic_DNA"/>
</dbReference>
<dbReference type="GeneID" id="36571406"/>
<sequence length="223" mass="24035">MQAAASTKGKKKKGSGSSSGGERKRRSERQLVSVPVVEPKSRQKGKSKRSEEPDPRPSGPAATPGMLVAGADGITYAPLGYYPQASSSRNSPPRPRSSTSQKHHGTTPPQFAYQSGQARHYSEGTRPTSSSSSGSRRLLPDEEDWVPNSRRGSASSQSLGLDPFEYQVDAGHPPPIPQQYIQGRRIVSVPTEVAYSSLRRSPPIGKKGQGEMMGISSQLHLHY</sequence>
<gene>
    <name evidence="2" type="ORF">M430DRAFT_157804</name>
</gene>
<dbReference type="Proteomes" id="UP000241818">
    <property type="component" value="Unassembled WGS sequence"/>
</dbReference>
<dbReference type="RefSeq" id="XP_024725234.1">
    <property type="nucleotide sequence ID" value="XM_024863325.1"/>
</dbReference>
<feature type="compositionally biased region" description="Polar residues" evidence="1">
    <location>
        <begin position="150"/>
        <end position="159"/>
    </location>
</feature>
<organism evidence="2 3">
    <name type="scientific">Amorphotheca resinae ATCC 22711</name>
    <dbReference type="NCBI Taxonomy" id="857342"/>
    <lineage>
        <taxon>Eukaryota</taxon>
        <taxon>Fungi</taxon>
        <taxon>Dikarya</taxon>
        <taxon>Ascomycota</taxon>
        <taxon>Pezizomycotina</taxon>
        <taxon>Leotiomycetes</taxon>
        <taxon>Helotiales</taxon>
        <taxon>Amorphothecaceae</taxon>
        <taxon>Amorphotheca</taxon>
    </lineage>
</organism>
<feature type="compositionally biased region" description="Low complexity" evidence="1">
    <location>
        <begin position="86"/>
        <end position="100"/>
    </location>
</feature>
<evidence type="ECO:0000313" key="2">
    <source>
        <dbReference type="EMBL" id="PSS27709.1"/>
    </source>
</evidence>
<dbReference type="OrthoDB" id="63113at2759"/>
<dbReference type="STRING" id="857342.A0A2T3BE79"/>
<protein>
    <submittedName>
        <fullName evidence="2">Uncharacterized protein</fullName>
    </submittedName>
</protein>
<accession>A0A2T3BE79</accession>
<feature type="compositionally biased region" description="Polar residues" evidence="1">
    <location>
        <begin position="107"/>
        <end position="117"/>
    </location>
</feature>
<dbReference type="InParanoid" id="A0A2T3BE79"/>
<evidence type="ECO:0000313" key="3">
    <source>
        <dbReference type="Proteomes" id="UP000241818"/>
    </source>
</evidence>
<keyword evidence="3" id="KW-1185">Reference proteome</keyword>
<evidence type="ECO:0000256" key="1">
    <source>
        <dbReference type="SAM" id="MobiDB-lite"/>
    </source>
</evidence>
<reference evidence="2 3" key="1">
    <citation type="journal article" date="2018" name="New Phytol.">
        <title>Comparative genomics and transcriptomics depict ericoid mycorrhizal fungi as versatile saprotrophs and plant mutualists.</title>
        <authorList>
            <person name="Martino E."/>
            <person name="Morin E."/>
            <person name="Grelet G.A."/>
            <person name="Kuo A."/>
            <person name="Kohler A."/>
            <person name="Daghino S."/>
            <person name="Barry K.W."/>
            <person name="Cichocki N."/>
            <person name="Clum A."/>
            <person name="Dockter R.B."/>
            <person name="Hainaut M."/>
            <person name="Kuo R.C."/>
            <person name="LaButti K."/>
            <person name="Lindahl B.D."/>
            <person name="Lindquist E.A."/>
            <person name="Lipzen A."/>
            <person name="Khouja H.R."/>
            <person name="Magnuson J."/>
            <person name="Murat C."/>
            <person name="Ohm R.A."/>
            <person name="Singer S.W."/>
            <person name="Spatafora J.W."/>
            <person name="Wang M."/>
            <person name="Veneault-Fourrey C."/>
            <person name="Henrissat B."/>
            <person name="Grigoriev I.V."/>
            <person name="Martin F.M."/>
            <person name="Perotto S."/>
        </authorList>
    </citation>
    <scope>NUCLEOTIDE SEQUENCE [LARGE SCALE GENOMIC DNA]</scope>
    <source>
        <strain evidence="2 3">ATCC 22711</strain>
    </source>
</reference>
<dbReference type="AlphaFoldDB" id="A0A2T3BE79"/>